<gene>
    <name evidence="1" type="ORF">MRATA1EN3_LOCUS22288</name>
</gene>
<dbReference type="EMBL" id="OX596089">
    <property type="protein sequence ID" value="CAI9711075.1"/>
    <property type="molecule type" value="Genomic_DNA"/>
</dbReference>
<protein>
    <submittedName>
        <fullName evidence="1">Uncharacterized protein</fullName>
    </submittedName>
</protein>
<proteinExistence type="predicted"/>
<dbReference type="Proteomes" id="UP001162501">
    <property type="component" value="Chromosome 5"/>
</dbReference>
<evidence type="ECO:0000313" key="1">
    <source>
        <dbReference type="EMBL" id="CAI9711075.1"/>
    </source>
</evidence>
<name>A0ACB0FDK7_RANTA</name>
<reference evidence="1" key="1">
    <citation type="submission" date="2023-05" db="EMBL/GenBank/DDBJ databases">
        <authorList>
            <consortium name="ELIXIR-Norway"/>
        </authorList>
    </citation>
    <scope>NUCLEOTIDE SEQUENCE</scope>
</reference>
<organism evidence="1 2">
    <name type="scientific">Rangifer tarandus platyrhynchus</name>
    <name type="common">Svalbard reindeer</name>
    <dbReference type="NCBI Taxonomy" id="3082113"/>
    <lineage>
        <taxon>Eukaryota</taxon>
        <taxon>Metazoa</taxon>
        <taxon>Chordata</taxon>
        <taxon>Craniata</taxon>
        <taxon>Vertebrata</taxon>
        <taxon>Euteleostomi</taxon>
        <taxon>Mammalia</taxon>
        <taxon>Eutheria</taxon>
        <taxon>Laurasiatheria</taxon>
        <taxon>Artiodactyla</taxon>
        <taxon>Ruminantia</taxon>
        <taxon>Pecora</taxon>
        <taxon>Cervidae</taxon>
        <taxon>Odocoileinae</taxon>
        <taxon>Rangifer</taxon>
    </lineage>
</organism>
<sequence length="185" mass="19394">MPPGCCRLPWPDGAGSWAITPAVLPAPQGQVEPWTGDLGLQASHTAAGSLRQSRVHLKMLKLEDRDSHARGMLAAVSWGEAEGRENHGRLELEKPLPSSWPDGSPGNSAALCKICFRVTQAGSLAASPRGEGPASSVEEAHASRLAGTSRSLAAASSLLAVPLRPPWPSRLSPLPSHSYVSAGFR</sequence>
<accession>A0ACB0FDK7</accession>
<evidence type="ECO:0000313" key="2">
    <source>
        <dbReference type="Proteomes" id="UP001162501"/>
    </source>
</evidence>